<reference evidence="6" key="1">
    <citation type="submission" date="2005-08" db="EMBL/GenBank/DDBJ databases">
        <title>Complete sequence of chromosome 2 of Ralstonia eutropha JMP134.</title>
        <authorList>
            <person name="Copeland A."/>
            <person name="Lucas S."/>
            <person name="Lapidus A."/>
            <person name="Barry K."/>
            <person name="Detter J.C."/>
            <person name="Glavina T."/>
            <person name="Hammon N."/>
            <person name="Israni S."/>
            <person name="Pitluck S."/>
            <person name="Goltsman E."/>
            <person name="Martinez M."/>
            <person name="Schmutz J."/>
            <person name="Larimer F."/>
            <person name="Land M."/>
            <person name="Lykidis A."/>
            <person name="Richardson P."/>
        </authorList>
    </citation>
    <scope>NUCLEOTIDE SEQUENCE [LARGE SCALE GENOMIC DNA]</scope>
    <source>
        <strain evidence="6">JMP134</strain>
    </source>
</reference>
<evidence type="ECO:0000259" key="5">
    <source>
        <dbReference type="PROSITE" id="PS01124"/>
    </source>
</evidence>
<dbReference type="GO" id="GO:0003700">
    <property type="term" value="F:DNA-binding transcription factor activity"/>
    <property type="evidence" value="ECO:0007669"/>
    <property type="project" value="InterPro"/>
</dbReference>
<dbReference type="Gene3D" id="1.10.10.60">
    <property type="entry name" value="Homeodomain-like"/>
    <property type="match status" value="1"/>
</dbReference>
<dbReference type="STRING" id="264198.Reut_B4467"/>
<dbReference type="OrthoDB" id="3631840at2"/>
<feature type="region of interest" description="Disordered" evidence="4">
    <location>
        <begin position="1"/>
        <end position="23"/>
    </location>
</feature>
<dbReference type="KEGG" id="reu:Reut_B4467"/>
<dbReference type="EMBL" id="CP000091">
    <property type="protein sequence ID" value="AAZ63817.1"/>
    <property type="molecule type" value="Genomic_DNA"/>
</dbReference>
<evidence type="ECO:0000256" key="1">
    <source>
        <dbReference type="ARBA" id="ARBA00023015"/>
    </source>
</evidence>
<dbReference type="AlphaFoldDB" id="Q46SR7"/>
<feature type="domain" description="HTH araC/xylS-type" evidence="5">
    <location>
        <begin position="176"/>
        <end position="276"/>
    </location>
</feature>
<gene>
    <name evidence="6" type="ordered locus">Reut_B4467</name>
</gene>
<dbReference type="Pfam" id="PF12833">
    <property type="entry name" value="HTH_18"/>
    <property type="match status" value="1"/>
</dbReference>
<sequence>MTRRDSPPSPTAPVNTENSVPRPGIIPARYQGDYIAWSGGCLFIGSGGGPVAPHSHYAIPLVIGAPSGLQVQSGHRGSLVDCHGALVPSRAVHSIDVSSCDWSAVLFIEPETQEGRALSARMGGQIEFLEKEALAGMDSALEQAWRRTRTADAVQYAAQALVSSLSRTIPHVPSDPRVLAAIEHLRAQDGNTLALEDVAAVVHLSPSRFRHVFVEETGMPLRTYQLWRRLLKAWEILMRGDNLANAAHAAGFADSAHLSRTCRTMFGLAPSAMQMKGPLSERLRAPSS</sequence>
<evidence type="ECO:0000256" key="4">
    <source>
        <dbReference type="SAM" id="MobiDB-lite"/>
    </source>
</evidence>
<dbReference type="InterPro" id="IPR050204">
    <property type="entry name" value="AraC_XylS_family_regulators"/>
</dbReference>
<evidence type="ECO:0000256" key="3">
    <source>
        <dbReference type="ARBA" id="ARBA00023163"/>
    </source>
</evidence>
<keyword evidence="3" id="KW-0804">Transcription</keyword>
<dbReference type="InterPro" id="IPR009057">
    <property type="entry name" value="Homeodomain-like_sf"/>
</dbReference>
<dbReference type="InterPro" id="IPR018060">
    <property type="entry name" value="HTH_AraC"/>
</dbReference>
<dbReference type="SUPFAM" id="SSF46689">
    <property type="entry name" value="Homeodomain-like"/>
    <property type="match status" value="2"/>
</dbReference>
<accession>Q46SR7</accession>
<keyword evidence="1" id="KW-0805">Transcription regulation</keyword>
<evidence type="ECO:0000313" key="6">
    <source>
        <dbReference type="EMBL" id="AAZ63817.1"/>
    </source>
</evidence>
<dbReference type="PANTHER" id="PTHR46796">
    <property type="entry name" value="HTH-TYPE TRANSCRIPTIONAL ACTIVATOR RHAS-RELATED"/>
    <property type="match status" value="1"/>
</dbReference>
<dbReference type="SMART" id="SM00342">
    <property type="entry name" value="HTH_ARAC"/>
    <property type="match status" value="1"/>
</dbReference>
<keyword evidence="2" id="KW-0238">DNA-binding</keyword>
<dbReference type="HOGENOM" id="CLU_073078_1_0_4"/>
<dbReference type="GO" id="GO:0043565">
    <property type="term" value="F:sequence-specific DNA binding"/>
    <property type="evidence" value="ECO:0007669"/>
    <property type="project" value="InterPro"/>
</dbReference>
<evidence type="ECO:0000256" key="2">
    <source>
        <dbReference type="ARBA" id="ARBA00023125"/>
    </source>
</evidence>
<organism evidence="6">
    <name type="scientific">Cupriavidus pinatubonensis (strain JMP 134 / LMG 1197)</name>
    <name type="common">Cupriavidus necator (strain JMP 134)</name>
    <dbReference type="NCBI Taxonomy" id="264198"/>
    <lineage>
        <taxon>Bacteria</taxon>
        <taxon>Pseudomonadati</taxon>
        <taxon>Pseudomonadota</taxon>
        <taxon>Betaproteobacteria</taxon>
        <taxon>Burkholderiales</taxon>
        <taxon>Burkholderiaceae</taxon>
        <taxon>Cupriavidus</taxon>
    </lineage>
</organism>
<proteinExistence type="predicted"/>
<protein>
    <submittedName>
        <fullName evidence="6">Transcriptional regulator, AraC family</fullName>
    </submittedName>
</protein>
<dbReference type="PROSITE" id="PS01124">
    <property type="entry name" value="HTH_ARAC_FAMILY_2"/>
    <property type="match status" value="1"/>
</dbReference>
<name>Q46SR7_CUPPJ</name>
<dbReference type="eggNOG" id="COG2207">
    <property type="taxonomic scope" value="Bacteria"/>
</dbReference>